<organism evidence="1 2">
    <name type="scientific">Sinomicrobium weinanense</name>
    <dbReference type="NCBI Taxonomy" id="2842200"/>
    <lineage>
        <taxon>Bacteria</taxon>
        <taxon>Pseudomonadati</taxon>
        <taxon>Bacteroidota</taxon>
        <taxon>Flavobacteriia</taxon>
        <taxon>Flavobacteriales</taxon>
        <taxon>Flavobacteriaceae</taxon>
        <taxon>Sinomicrobium</taxon>
    </lineage>
</organism>
<name>A0A926JUY9_9FLAO</name>
<dbReference type="InterPro" id="IPR019853">
    <property type="entry name" value="GldB-like"/>
</dbReference>
<keyword evidence="2" id="KW-1185">Reference proteome</keyword>
<dbReference type="EMBL" id="JACVDC010000086">
    <property type="protein sequence ID" value="MBC9798043.1"/>
    <property type="molecule type" value="Genomic_DNA"/>
</dbReference>
<accession>A0A926JUY9</accession>
<evidence type="ECO:0000313" key="2">
    <source>
        <dbReference type="Proteomes" id="UP000653730"/>
    </source>
</evidence>
<protein>
    <submittedName>
        <fullName evidence="1">Gliding motility lipoprotein GldB</fullName>
    </submittedName>
</protein>
<sequence length="319" mass="37696">MRKIVIFMMILSVIFSCDRKDLLEEEIAQIEMEVQVDRFDVEFSKATPEDLPQLKSAYPFLFPSQYKDSVWIVKMKDTVQREIFEEVARVFPDFSEPTEELRSLFQHIKYYFPEFKEPRVITLTSEVEYKNRVIWADSLLLLSLDVYLGTDHRFYERLPQYQKKNFTAGQIVSDVASDYVVKRIPPDQDRSFLGAMIRAGKELYLKDLLIPFKNDASRIGYTVEEMDWTRANESEMWRYFVERSLLFSTDSRLKSRFIEPAPFSKFYLEIDNESPGGVGRFIGWRIVRAYMHNNNVSLQDMLKTSAEDIFNKSGYKPKK</sequence>
<reference evidence="1 2" key="1">
    <citation type="submission" date="2020-09" db="EMBL/GenBank/DDBJ databases">
        <title>Sinomicrobium weinanense sp. nov., a halophilic bacteria isolated from saline-alkali soil.</title>
        <authorList>
            <person name="Wu P."/>
            <person name="Ren H."/>
            <person name="Mei Y."/>
            <person name="Liang Y."/>
            <person name="Chen Z."/>
        </authorList>
    </citation>
    <scope>NUCLEOTIDE SEQUENCE [LARGE SCALE GENOMIC DNA]</scope>
    <source>
        <strain evidence="1 2">FJxs</strain>
    </source>
</reference>
<evidence type="ECO:0000313" key="1">
    <source>
        <dbReference type="EMBL" id="MBC9798043.1"/>
    </source>
</evidence>
<proteinExistence type="predicted"/>
<dbReference type="PROSITE" id="PS51257">
    <property type="entry name" value="PROKAR_LIPOPROTEIN"/>
    <property type="match status" value="1"/>
</dbReference>
<dbReference type="NCBIfam" id="TIGR03514">
    <property type="entry name" value="GldB_lipo"/>
    <property type="match status" value="1"/>
</dbReference>
<keyword evidence="1" id="KW-0449">Lipoprotein</keyword>
<comment type="caution">
    <text evidence="1">The sequence shown here is derived from an EMBL/GenBank/DDBJ whole genome shotgun (WGS) entry which is preliminary data.</text>
</comment>
<dbReference type="AlphaFoldDB" id="A0A926JUY9"/>
<dbReference type="Proteomes" id="UP000653730">
    <property type="component" value="Unassembled WGS sequence"/>
</dbReference>
<gene>
    <name evidence="1" type="primary">gldB</name>
    <name evidence="1" type="ORF">IBL28_18885</name>
</gene>
<dbReference type="Pfam" id="PF25594">
    <property type="entry name" value="GldB_lipo"/>
    <property type="match status" value="1"/>
</dbReference>